<gene>
    <name evidence="5" type="ORF">MCBB_0615</name>
</gene>
<keyword evidence="3" id="KW-0288">FMN</keyword>
<dbReference type="KEGG" id="mcub:MCBB_0615"/>
<dbReference type="RefSeq" id="WP_071906382.1">
    <property type="nucleotide sequence ID" value="NZ_LT607756.1"/>
</dbReference>
<dbReference type="InterPro" id="IPR043578">
    <property type="entry name" value="GltB_archl_type"/>
</dbReference>
<dbReference type="OrthoDB" id="2837at2157"/>
<evidence type="ECO:0000313" key="5">
    <source>
        <dbReference type="EMBL" id="SCG85188.1"/>
    </source>
</evidence>
<evidence type="ECO:0000259" key="4">
    <source>
        <dbReference type="Pfam" id="PF01645"/>
    </source>
</evidence>
<feature type="domain" description="Glutamate synthase" evidence="4">
    <location>
        <begin position="106"/>
        <end position="465"/>
    </location>
</feature>
<dbReference type="GO" id="GO:0006537">
    <property type="term" value="P:glutamate biosynthetic process"/>
    <property type="evidence" value="ECO:0007669"/>
    <property type="project" value="UniProtKB-KW"/>
</dbReference>
<dbReference type="InterPro" id="IPR024188">
    <property type="entry name" value="GltB"/>
</dbReference>
<dbReference type="InterPro" id="IPR013785">
    <property type="entry name" value="Aldolase_TIM"/>
</dbReference>
<keyword evidence="2 3" id="KW-0560">Oxidoreductase</keyword>
<accession>A0A1D3L0U2</accession>
<keyword evidence="3" id="KW-0521">NADP</keyword>
<dbReference type="Gene3D" id="3.20.20.70">
    <property type="entry name" value="Aldolase class I"/>
    <property type="match status" value="1"/>
</dbReference>
<protein>
    <recommendedName>
        <fullName evidence="3">Archaeal glutamate synthase [NADPH]</fullName>
        <ecNumber evidence="3">1.4.1.13</ecNumber>
    </recommendedName>
</protein>
<dbReference type="GeneID" id="30411471"/>
<dbReference type="EC" id="1.4.1.13" evidence="3"/>
<dbReference type="Pfam" id="PF10967">
    <property type="entry name" value="DUF2769"/>
    <property type="match status" value="1"/>
</dbReference>
<comment type="similarity">
    <text evidence="1 3">Belongs to the glutamate synthase family.</text>
</comment>
<dbReference type="InterPro" id="IPR020075">
    <property type="entry name" value="Uncharacterised_AF2234"/>
</dbReference>
<comment type="cofactor">
    <cofactor evidence="3">
        <name>FMN</name>
        <dbReference type="ChEBI" id="CHEBI:58210"/>
    </cofactor>
</comment>
<keyword evidence="3" id="KW-0314">Glutamate biosynthesis</keyword>
<dbReference type="Pfam" id="PF01645">
    <property type="entry name" value="Glu_synthase"/>
    <property type="match status" value="1"/>
</dbReference>
<evidence type="ECO:0000256" key="3">
    <source>
        <dbReference type="PIRNR" id="PIRNR006429"/>
    </source>
</evidence>
<dbReference type="PATRIC" id="fig|129848.4.peg.620"/>
<dbReference type="CDD" id="cd02808">
    <property type="entry name" value="GltS_FMN"/>
    <property type="match status" value="1"/>
</dbReference>
<name>A0A1D3L0U2_9EURY</name>
<keyword evidence="3" id="KW-0028">Amino-acid biosynthesis</keyword>
<dbReference type="STRING" id="118062.MCBB_0615"/>
<dbReference type="GO" id="GO:0004355">
    <property type="term" value="F:glutamate synthase (NADPH) activity"/>
    <property type="evidence" value="ECO:0007669"/>
    <property type="project" value="UniProtKB-EC"/>
</dbReference>
<keyword evidence="3" id="KW-0285">Flavoprotein</keyword>
<evidence type="ECO:0000313" key="6">
    <source>
        <dbReference type="Proteomes" id="UP000094707"/>
    </source>
</evidence>
<dbReference type="PANTHER" id="PTHR43819">
    <property type="entry name" value="ARCHAEAL-TYPE GLUTAMATE SYNTHASE [NADPH]"/>
    <property type="match status" value="1"/>
</dbReference>
<dbReference type="InterPro" id="IPR002932">
    <property type="entry name" value="Glu_synthdom"/>
</dbReference>
<dbReference type="EMBL" id="LT607756">
    <property type="protein sequence ID" value="SCG85188.1"/>
    <property type="molecule type" value="Genomic_DNA"/>
</dbReference>
<dbReference type="Proteomes" id="UP000094707">
    <property type="component" value="Chromosome I"/>
</dbReference>
<proteinExistence type="inferred from homology"/>
<reference evidence="5 6" key="1">
    <citation type="submission" date="2016-08" db="EMBL/GenBank/DDBJ databases">
        <authorList>
            <person name="Seilhamer J.J."/>
        </authorList>
    </citation>
    <scope>NUCLEOTIDE SEQUENCE [LARGE SCALE GENOMIC DNA]</scope>
    <source>
        <strain evidence="5">Buetzberg</strain>
    </source>
</reference>
<organism evidence="5 6">
    <name type="scientific">Methanobacterium congolense</name>
    <dbReference type="NCBI Taxonomy" id="118062"/>
    <lineage>
        <taxon>Archaea</taxon>
        <taxon>Methanobacteriati</taxon>
        <taxon>Methanobacteriota</taxon>
        <taxon>Methanomada group</taxon>
        <taxon>Methanobacteria</taxon>
        <taxon>Methanobacteriales</taxon>
        <taxon>Methanobacteriaceae</taxon>
        <taxon>Methanobacterium</taxon>
    </lineage>
</organism>
<dbReference type="PANTHER" id="PTHR43819:SF1">
    <property type="entry name" value="ARCHAEAL-TYPE GLUTAMATE SYNTHASE [NADPH]"/>
    <property type="match status" value="1"/>
</dbReference>
<dbReference type="AlphaFoldDB" id="A0A1D3L0U2"/>
<dbReference type="PIRSF" id="PIRSF500061">
    <property type="entry name" value="GOGAT_lg2_archl"/>
    <property type="match status" value="1"/>
</dbReference>
<dbReference type="PIRSF" id="PIRSF006429">
    <property type="entry name" value="GOGAT_lg_2"/>
    <property type="match status" value="1"/>
</dbReference>
<evidence type="ECO:0000256" key="2">
    <source>
        <dbReference type="ARBA" id="ARBA00023002"/>
    </source>
</evidence>
<keyword evidence="6" id="KW-1185">Reference proteome</keyword>
<comment type="catalytic activity">
    <reaction evidence="3">
        <text>2 L-glutamate + NADP(+) = L-glutamine + 2-oxoglutarate + NADPH + H(+)</text>
        <dbReference type="Rhea" id="RHEA:15501"/>
        <dbReference type="ChEBI" id="CHEBI:15378"/>
        <dbReference type="ChEBI" id="CHEBI:16810"/>
        <dbReference type="ChEBI" id="CHEBI:29985"/>
        <dbReference type="ChEBI" id="CHEBI:57783"/>
        <dbReference type="ChEBI" id="CHEBI:58349"/>
        <dbReference type="ChEBI" id="CHEBI:58359"/>
        <dbReference type="EC" id="1.4.1.13"/>
    </reaction>
</comment>
<evidence type="ECO:0000256" key="1">
    <source>
        <dbReference type="ARBA" id="ARBA00009716"/>
    </source>
</evidence>
<sequence length="499" mass="53747">MVQDSWKVLSKIKNSKENRARCPCPVCPSYSNCGGEVLYCGGGASKCDVEIQGCICNECDIYLEKSLKGNYYCTKDVVGFNHNLMRKRGSSEDPESYTKMVNIKDISSKGRSVVGSMGSTKKLPVSFDYLHFIPAQINRIPLNHDEDVNTCICIGPSSKKPLQLSSPIIISGMSFGAVSMNVKFVIAKTASKLNVGFNSGEGGITEEELEMARSQMVVQYSTGRFGVDKEILKNAAAVEIRFGQGAYPGKGSYLPAEKMNQKIAELRGLEKGESSYSPAHHPDILNPGDLEEKVSRLRKLTDGTPVGAKIGCGDIEGDLEVLVDADVDFVSLDGFGGGTGATDLYVRENVGIPLIAALPRAHKYLEELGVKKDVSILAGGGLRSSADFAKCLALGADAVTIGTAALIAMNCEQYRVCYSGSCPTGVTTQNPELMKQLEVSEGVRKLENYLEISTEEIANLTRITGKENISDLNMDDLTAVTRETAFITGVKCVNGTYVK</sequence>
<dbReference type="SUPFAM" id="SSF51395">
    <property type="entry name" value="FMN-linked oxidoreductases"/>
    <property type="match status" value="1"/>
</dbReference>